<evidence type="ECO:0000256" key="12">
    <source>
        <dbReference type="ARBA" id="ARBA00069616"/>
    </source>
</evidence>
<evidence type="ECO:0000256" key="13">
    <source>
        <dbReference type="ARBA" id="ARBA00075219"/>
    </source>
</evidence>
<dbReference type="InterPro" id="IPR029066">
    <property type="entry name" value="PLP-binding_barrel"/>
</dbReference>
<comment type="catalytic activity">
    <reaction evidence="9">
        <text>D-serine = pyruvate + NH4(+)</text>
        <dbReference type="Rhea" id="RHEA:13977"/>
        <dbReference type="ChEBI" id="CHEBI:15361"/>
        <dbReference type="ChEBI" id="CHEBI:28938"/>
        <dbReference type="ChEBI" id="CHEBI:35247"/>
        <dbReference type="EC" id="4.3.1.18"/>
    </reaction>
    <physiologicalReaction direction="left-to-right" evidence="9">
        <dbReference type="Rhea" id="RHEA:13978"/>
    </physiologicalReaction>
</comment>
<keyword evidence="8" id="KW-0456">Lyase</keyword>
<proteinExistence type="inferred from homology"/>
<dbReference type="PANTHER" id="PTHR28004">
    <property type="entry name" value="ZGC:162816-RELATED"/>
    <property type="match status" value="1"/>
</dbReference>
<evidence type="ECO:0000256" key="3">
    <source>
        <dbReference type="ARBA" id="ARBA00005323"/>
    </source>
</evidence>
<dbReference type="GO" id="GO:0009636">
    <property type="term" value="P:response to toxic substance"/>
    <property type="evidence" value="ECO:0007669"/>
    <property type="project" value="UniProtKB-KW"/>
</dbReference>
<comment type="similarity">
    <text evidence="3">Belongs to the DSD1 family.</text>
</comment>
<protein>
    <recommendedName>
        <fullName evidence="12">D-serine dehydratase</fullName>
        <ecNumber evidence="11">4.3.1.18</ecNumber>
    </recommendedName>
    <alternativeName>
        <fullName evidence="13">D-serine deaminase</fullName>
    </alternativeName>
</protein>
<sequence>MGSNYIGKDFLKLPTPCFVIDEAKFDANCLNMIRNVRELETASGKDIKFRPHVKTHKTIEGLAKQLGHGLVAVNETEDAIVFSTIKEAEGILDYQEESGNVLVRDICYSLPACIPEILERLDRLSTRASNLRVFVDNIEHLNSLLKFGPTSSGKKWSYFIKIDMGTHRAGLMNGTKELEELLSRASAPEISEVAELYGFYAHAGHSYSVTNISEAHDLLVEEILAVNEAAKHYSSINPQADVSSFVLSVGATPTSGSLKLADQASLIEIIKNSLVGRLEIHCGNCCMYDLQQLSTGCVQDYEIAGFVLGSIVSVYRSRGEVLTNTGVLSLTRETSRFPGHGIVVDPGEILNNEHYEKKWFVEKVSQEHGKLKRLDENSKFSAPELGSKIAILPQHACIVAGCFNYYFVIDSKGIVTDVWRPIRGW</sequence>
<comment type="function">
    <text evidence="10">Catalyzes the conversion of D-serine to pyruvate and ammonia. May play a role in D-serine detoxification.</text>
</comment>
<keyword evidence="16" id="KW-1185">Reference proteome</keyword>
<name>A0A1G4MB50_LACFM</name>
<dbReference type="EC" id="4.3.1.18" evidence="11"/>
<evidence type="ECO:0000313" key="16">
    <source>
        <dbReference type="Proteomes" id="UP000190831"/>
    </source>
</evidence>
<keyword evidence="6" id="KW-0862">Zinc</keyword>
<dbReference type="GO" id="GO:0046872">
    <property type="term" value="F:metal ion binding"/>
    <property type="evidence" value="ECO:0007669"/>
    <property type="project" value="UniProtKB-KW"/>
</dbReference>
<dbReference type="OMA" id="WPRFYGW"/>
<evidence type="ECO:0000256" key="1">
    <source>
        <dbReference type="ARBA" id="ARBA00001933"/>
    </source>
</evidence>
<comment type="cofactor">
    <cofactor evidence="2">
        <name>Zn(2+)</name>
        <dbReference type="ChEBI" id="CHEBI:29105"/>
    </cofactor>
</comment>
<dbReference type="InterPro" id="IPR026956">
    <property type="entry name" value="D-ser_dehydrat-like_dom"/>
</dbReference>
<reference evidence="15 16" key="1">
    <citation type="submission" date="2016-03" db="EMBL/GenBank/DDBJ databases">
        <authorList>
            <person name="Devillers H."/>
        </authorList>
    </citation>
    <scope>NUCLEOTIDE SEQUENCE [LARGE SCALE GENOMIC DNA]</scope>
    <source>
        <strain evidence="15">CBS 6772</strain>
    </source>
</reference>
<dbReference type="InterPro" id="IPR051466">
    <property type="entry name" value="D-amino_acid_metab_enzyme"/>
</dbReference>
<dbReference type="Proteomes" id="UP000190831">
    <property type="component" value="Chromosome D"/>
</dbReference>
<dbReference type="PANTHER" id="PTHR28004:SF2">
    <property type="entry name" value="D-SERINE DEHYDRATASE"/>
    <property type="match status" value="1"/>
</dbReference>
<gene>
    <name evidence="15" type="ORF">LAFE_0D04654G</name>
</gene>
<keyword evidence="5" id="KW-0479">Metal-binding</keyword>
<organism evidence="15 16">
    <name type="scientific">Lachancea fermentati</name>
    <name type="common">Zygosaccharomyces fermentati</name>
    <dbReference type="NCBI Taxonomy" id="4955"/>
    <lineage>
        <taxon>Eukaryota</taxon>
        <taxon>Fungi</taxon>
        <taxon>Dikarya</taxon>
        <taxon>Ascomycota</taxon>
        <taxon>Saccharomycotina</taxon>
        <taxon>Saccharomycetes</taxon>
        <taxon>Saccharomycetales</taxon>
        <taxon>Saccharomycetaceae</taxon>
        <taxon>Lachancea</taxon>
    </lineage>
</organism>
<dbReference type="Gene3D" id="3.20.20.10">
    <property type="entry name" value="Alanine racemase"/>
    <property type="match status" value="1"/>
</dbReference>
<evidence type="ECO:0000256" key="5">
    <source>
        <dbReference type="ARBA" id="ARBA00022723"/>
    </source>
</evidence>
<dbReference type="InterPro" id="IPR001608">
    <property type="entry name" value="Ala_racemase_N"/>
</dbReference>
<evidence type="ECO:0000256" key="4">
    <source>
        <dbReference type="ARBA" id="ARBA00022575"/>
    </source>
</evidence>
<dbReference type="Pfam" id="PF14031">
    <property type="entry name" value="D-ser_dehydrat"/>
    <property type="match status" value="1"/>
</dbReference>
<dbReference type="SUPFAM" id="SSF51419">
    <property type="entry name" value="PLP-binding barrel"/>
    <property type="match status" value="1"/>
</dbReference>
<dbReference type="Pfam" id="PF01168">
    <property type="entry name" value="Ala_racemase_N"/>
    <property type="match status" value="1"/>
</dbReference>
<evidence type="ECO:0000256" key="2">
    <source>
        <dbReference type="ARBA" id="ARBA00001947"/>
    </source>
</evidence>
<dbReference type="GO" id="GO:0008721">
    <property type="term" value="F:D-serine ammonia-lyase activity"/>
    <property type="evidence" value="ECO:0007669"/>
    <property type="project" value="UniProtKB-EC"/>
</dbReference>
<evidence type="ECO:0000313" key="15">
    <source>
        <dbReference type="EMBL" id="SCW01081.1"/>
    </source>
</evidence>
<evidence type="ECO:0000256" key="10">
    <source>
        <dbReference type="ARBA" id="ARBA00055764"/>
    </source>
</evidence>
<dbReference type="AlphaFoldDB" id="A0A1G4MB50"/>
<dbReference type="OrthoDB" id="20198at2759"/>
<dbReference type="STRING" id="4955.A0A1G4MB50"/>
<dbReference type="FunFam" id="3.20.20.10:FF:000016">
    <property type="entry name" value="D-serine dehydratase"/>
    <property type="match status" value="1"/>
</dbReference>
<comment type="cofactor">
    <cofactor evidence="1">
        <name>pyridoxal 5'-phosphate</name>
        <dbReference type="ChEBI" id="CHEBI:597326"/>
    </cofactor>
</comment>
<evidence type="ECO:0000256" key="11">
    <source>
        <dbReference type="ARBA" id="ARBA00066349"/>
    </source>
</evidence>
<accession>A0A1G4MB50</accession>
<dbReference type="Gene3D" id="2.40.37.20">
    <property type="entry name" value="D-serine dehydratase-like domain"/>
    <property type="match status" value="1"/>
</dbReference>
<feature type="domain" description="D-serine dehydratase-like" evidence="14">
    <location>
        <begin position="304"/>
        <end position="410"/>
    </location>
</feature>
<evidence type="ECO:0000259" key="14">
    <source>
        <dbReference type="SMART" id="SM01119"/>
    </source>
</evidence>
<evidence type="ECO:0000256" key="7">
    <source>
        <dbReference type="ARBA" id="ARBA00022898"/>
    </source>
</evidence>
<evidence type="ECO:0000256" key="8">
    <source>
        <dbReference type="ARBA" id="ARBA00023239"/>
    </source>
</evidence>
<dbReference type="EMBL" id="LT598492">
    <property type="protein sequence ID" value="SCW01081.1"/>
    <property type="molecule type" value="Genomic_DNA"/>
</dbReference>
<dbReference type="InterPro" id="IPR042208">
    <property type="entry name" value="D-ser_dehydrat-like_sf"/>
</dbReference>
<dbReference type="GO" id="GO:0036088">
    <property type="term" value="P:D-serine catabolic process"/>
    <property type="evidence" value="ECO:0007669"/>
    <property type="project" value="TreeGrafter"/>
</dbReference>
<evidence type="ECO:0000256" key="6">
    <source>
        <dbReference type="ARBA" id="ARBA00022833"/>
    </source>
</evidence>
<dbReference type="SMART" id="SM01119">
    <property type="entry name" value="D-ser_dehydrat"/>
    <property type="match status" value="1"/>
</dbReference>
<keyword evidence="4" id="KW-0216">Detoxification</keyword>
<evidence type="ECO:0000256" key="9">
    <source>
        <dbReference type="ARBA" id="ARBA00051198"/>
    </source>
</evidence>
<keyword evidence="7" id="KW-0663">Pyridoxal phosphate</keyword>